<feature type="transmembrane region" description="Helical" evidence="5">
    <location>
        <begin position="93"/>
        <end position="111"/>
    </location>
</feature>
<evidence type="ECO:0000313" key="7">
    <source>
        <dbReference type="Proteomes" id="UP000663828"/>
    </source>
</evidence>
<sequence>MMHEDVDDDEEEVVLDRRTLIHQANDVHSSSNSGPILLGVNRFNIKVYDDPVKLSQAKVILLAATSLVIGMFTGLLGPTFPFLSQRMPADLSAVIWLIALKAIGFLVGTILSSYLYVWFNVCCLLGLSCLAISFGVCSLPLITDLATFYLTSLILGIGLAISYNGIDVLYNRVWSRPSLPSVRWLHLLVAVGAILSTVMLFPSTISNDNEISSSTSTILTPSYRPRREAFDEISSLLASMKPLDTDNNIQSAMNGSNLIDQTDTTEEILSTRTTSVPGKVITKPSIVDSAILKQSHVDKPTPEVDSSGTKKTCVKTFCCYHRNDTDLNQSQPTNNILFTCKEKDDHLSKECNNILSMCSASSSQVCVIENTNIRCRIDQICTNDKNLECSIPLIEAAISANTTTTTTTTVFTTYPSTIVTILSTTVTTASTTMTTSTTTSTTTTTQTTTTTTVLIFKNLLNSIFLSIVVATTRTTTSTPTTTTTTTTRRSKPSVAQSDIDDLSENLFYKKIRSFFQSITSIHLIYLFVAFAFFLLGVFYSTLAMRGEGIQASSSKPTRLNPLALLLGNSHRITTNSQTYLSLLSDRSSLKFVFLLLTFYFLMAGIESSCTYLTYLLGIQLKFSKHQSLLIEFLFFVGLLFGRLIDVLMDYGCFLFNTRITTRTKKQSDRFHLISIKFCILIRLILLFILCSTLSFSNLFQENSSNPSIHMFYLIFFLIGVLIASVPILILVWIERDLSLNESLVQMIFIAITISEIIFPSFLFHIIKNNVRSYLFYLFLGSSVLLILFIFILFISKQWQRKKLYRILPTSLAMDEIDIENHSDGGEVDGDEEEQQQQQPNENYVRNGRMNYNESKFAFDNERAKGLKGH</sequence>
<reference evidence="6" key="1">
    <citation type="submission" date="2021-02" db="EMBL/GenBank/DDBJ databases">
        <authorList>
            <person name="Nowell W R."/>
        </authorList>
    </citation>
    <scope>NUCLEOTIDE SEQUENCE</scope>
</reference>
<evidence type="ECO:0000256" key="2">
    <source>
        <dbReference type="ARBA" id="ARBA00022989"/>
    </source>
</evidence>
<evidence type="ECO:0000256" key="1">
    <source>
        <dbReference type="ARBA" id="ARBA00022692"/>
    </source>
</evidence>
<protein>
    <submittedName>
        <fullName evidence="6">Uncharacterized protein</fullName>
    </submittedName>
</protein>
<evidence type="ECO:0000256" key="5">
    <source>
        <dbReference type="SAM" id="Phobius"/>
    </source>
</evidence>
<proteinExistence type="predicted"/>
<feature type="transmembrane region" description="Helical" evidence="5">
    <location>
        <begin position="591"/>
        <end position="616"/>
    </location>
</feature>
<dbReference type="EMBL" id="CAJNOR010001352">
    <property type="protein sequence ID" value="CAF1127175.1"/>
    <property type="molecule type" value="Genomic_DNA"/>
</dbReference>
<keyword evidence="2 5" id="KW-1133">Transmembrane helix</keyword>
<feature type="transmembrane region" description="Helical" evidence="5">
    <location>
        <begin position="148"/>
        <end position="170"/>
    </location>
</feature>
<comment type="caution">
    <text evidence="6">The sequence shown here is derived from an EMBL/GenBank/DDBJ whole genome shotgun (WGS) entry which is preliminary data.</text>
</comment>
<accession>A0A814R194</accession>
<dbReference type="SUPFAM" id="SSF103473">
    <property type="entry name" value="MFS general substrate transporter"/>
    <property type="match status" value="1"/>
</dbReference>
<feature type="transmembrane region" description="Helical" evidence="5">
    <location>
        <begin position="743"/>
        <end position="766"/>
    </location>
</feature>
<feature type="transmembrane region" description="Helical" evidence="5">
    <location>
        <begin position="182"/>
        <end position="201"/>
    </location>
</feature>
<feature type="compositionally biased region" description="Acidic residues" evidence="4">
    <location>
        <begin position="825"/>
        <end position="834"/>
    </location>
</feature>
<keyword evidence="1 5" id="KW-0812">Transmembrane</keyword>
<keyword evidence="7" id="KW-1185">Reference proteome</keyword>
<evidence type="ECO:0000313" key="6">
    <source>
        <dbReference type="EMBL" id="CAF1127175.1"/>
    </source>
</evidence>
<gene>
    <name evidence="6" type="ORF">XAT740_LOCUS19704</name>
</gene>
<dbReference type="AlphaFoldDB" id="A0A814R194"/>
<feature type="transmembrane region" description="Helical" evidence="5">
    <location>
        <begin position="628"/>
        <end position="656"/>
    </location>
</feature>
<evidence type="ECO:0000256" key="3">
    <source>
        <dbReference type="ARBA" id="ARBA00023136"/>
    </source>
</evidence>
<organism evidence="6 7">
    <name type="scientific">Adineta ricciae</name>
    <name type="common">Rotifer</name>
    <dbReference type="NCBI Taxonomy" id="249248"/>
    <lineage>
        <taxon>Eukaryota</taxon>
        <taxon>Metazoa</taxon>
        <taxon>Spiralia</taxon>
        <taxon>Gnathifera</taxon>
        <taxon>Rotifera</taxon>
        <taxon>Eurotatoria</taxon>
        <taxon>Bdelloidea</taxon>
        <taxon>Adinetida</taxon>
        <taxon>Adinetidae</taxon>
        <taxon>Adineta</taxon>
    </lineage>
</organism>
<evidence type="ECO:0000256" key="4">
    <source>
        <dbReference type="SAM" id="MobiDB-lite"/>
    </source>
</evidence>
<feature type="transmembrane region" description="Helical" evidence="5">
    <location>
        <begin position="711"/>
        <end position="731"/>
    </location>
</feature>
<feature type="transmembrane region" description="Helical" evidence="5">
    <location>
        <begin position="772"/>
        <end position="795"/>
    </location>
</feature>
<dbReference type="PANTHER" id="PTHR23121:SF9">
    <property type="entry name" value="SODIUM-DEPENDENT GLUCOSE TRANSPORTER 1"/>
    <property type="match status" value="1"/>
</dbReference>
<keyword evidence="3 5" id="KW-0472">Membrane</keyword>
<dbReference type="PANTHER" id="PTHR23121">
    <property type="entry name" value="SODIUM-DEPENDENT GLUCOSE TRANSPORTER 1"/>
    <property type="match status" value="1"/>
</dbReference>
<name>A0A814R194_ADIRI</name>
<feature type="transmembrane region" description="Helical" evidence="5">
    <location>
        <begin position="677"/>
        <end position="699"/>
    </location>
</feature>
<feature type="transmembrane region" description="Helical" evidence="5">
    <location>
        <begin position="59"/>
        <end position="81"/>
    </location>
</feature>
<dbReference type="InterPro" id="IPR036259">
    <property type="entry name" value="MFS_trans_sf"/>
</dbReference>
<feature type="transmembrane region" description="Helical" evidence="5">
    <location>
        <begin position="523"/>
        <end position="542"/>
    </location>
</feature>
<dbReference type="Proteomes" id="UP000663828">
    <property type="component" value="Unassembled WGS sequence"/>
</dbReference>
<feature type="region of interest" description="Disordered" evidence="4">
    <location>
        <begin position="822"/>
        <end position="847"/>
    </location>
</feature>
<feature type="transmembrane region" description="Helical" evidence="5">
    <location>
        <begin position="118"/>
        <end position="142"/>
    </location>
</feature>